<dbReference type="Proteomes" id="UP000432715">
    <property type="component" value="Unassembled WGS sequence"/>
</dbReference>
<proteinExistence type="predicted"/>
<accession>A0A6I0FCB5</accession>
<dbReference type="EMBL" id="WBZC01000062">
    <property type="protein sequence ID" value="KAB3530911.1"/>
    <property type="molecule type" value="Genomic_DNA"/>
</dbReference>
<dbReference type="RefSeq" id="WP_151862128.1">
    <property type="nucleotide sequence ID" value="NZ_WBZC01000062.1"/>
</dbReference>
<evidence type="ECO:0000313" key="3">
    <source>
        <dbReference type="Proteomes" id="UP000432715"/>
    </source>
</evidence>
<gene>
    <name evidence="2" type="ORF">F8154_13400</name>
</gene>
<evidence type="ECO:0000256" key="1">
    <source>
        <dbReference type="SAM" id="SignalP"/>
    </source>
</evidence>
<sequence>MKITKKVNTLLILVCISFLFTNCTKTDEEISDFTTHSNDYYTIQYPSNWLEPEGDDSYVVFSKDDDQLSLHVTTNRINPYTDNYLEEKIKKTDFDVEECIIGGNRGYKVKLKVNDEISTAYVVQEKDLFLEMNFVCEADNYSYYKSTINHIIKTFEFNNFEKLEYSSKYVSGDRDAKWLADIDFLSEQLPKHHKNLFLKLKKKTL</sequence>
<evidence type="ECO:0008006" key="4">
    <source>
        <dbReference type="Google" id="ProtNLM"/>
    </source>
</evidence>
<name>A0A6I0FCB5_9FIRM</name>
<feature type="chain" id="PRO_5039209934" description="DUF4825 domain-containing protein" evidence="1">
    <location>
        <begin position="22"/>
        <end position="205"/>
    </location>
</feature>
<comment type="caution">
    <text evidence="2">The sequence shown here is derived from an EMBL/GenBank/DDBJ whole genome shotgun (WGS) entry which is preliminary data.</text>
</comment>
<feature type="signal peptide" evidence="1">
    <location>
        <begin position="1"/>
        <end position="21"/>
    </location>
</feature>
<organism evidence="2 3">
    <name type="scientific">Alkaliphilus pronyensis</name>
    <dbReference type="NCBI Taxonomy" id="1482732"/>
    <lineage>
        <taxon>Bacteria</taxon>
        <taxon>Bacillati</taxon>
        <taxon>Bacillota</taxon>
        <taxon>Clostridia</taxon>
        <taxon>Peptostreptococcales</taxon>
        <taxon>Natronincolaceae</taxon>
        <taxon>Alkaliphilus</taxon>
    </lineage>
</organism>
<reference evidence="2 3" key="1">
    <citation type="submission" date="2019-10" db="EMBL/GenBank/DDBJ databases">
        <title>Alkaliphilus serpentinus sp. nov. and Alkaliphilus pronyensis sp. nov., two novel anaerobic alkaliphilic species isolated from the serpentinized-hosted hydrothermal field of the Prony Bay (New Caledonia).</title>
        <authorList>
            <person name="Postec A."/>
        </authorList>
    </citation>
    <scope>NUCLEOTIDE SEQUENCE [LARGE SCALE GENOMIC DNA]</scope>
    <source>
        <strain evidence="2 3">LacV</strain>
    </source>
</reference>
<keyword evidence="1" id="KW-0732">Signal</keyword>
<keyword evidence="3" id="KW-1185">Reference proteome</keyword>
<dbReference type="OrthoDB" id="406165at186801"/>
<evidence type="ECO:0000313" key="2">
    <source>
        <dbReference type="EMBL" id="KAB3530911.1"/>
    </source>
</evidence>
<dbReference type="AlphaFoldDB" id="A0A6I0FCB5"/>
<protein>
    <recommendedName>
        <fullName evidence="4">DUF4825 domain-containing protein</fullName>
    </recommendedName>
</protein>